<dbReference type="InterPro" id="IPR045443">
    <property type="entry name" value="DUF6504"/>
</dbReference>
<sequence length="82" mass="9854">MALSPDGEPRSFVWRRFEYEVIGQPQSFYQRRNWWRELGSDLLRIDKEFWRVEATCDGDHVASYDLLRLGDGDGWQLMLAWE</sequence>
<protein>
    <submittedName>
        <fullName evidence="2">DUF6504 family protein</fullName>
    </submittedName>
</protein>
<dbReference type="RefSeq" id="WP_390231992.1">
    <property type="nucleotide sequence ID" value="NZ_JBHSCN010000021.1"/>
</dbReference>
<dbReference type="EMBL" id="JBHSCN010000021">
    <property type="protein sequence ID" value="MFC4245156.1"/>
    <property type="molecule type" value="Genomic_DNA"/>
</dbReference>
<evidence type="ECO:0000259" key="1">
    <source>
        <dbReference type="Pfam" id="PF20114"/>
    </source>
</evidence>
<name>A0ABV8Q9U3_9MICO</name>
<keyword evidence="3" id="KW-1185">Reference proteome</keyword>
<proteinExistence type="predicted"/>
<gene>
    <name evidence="2" type="ORF">ACFOYW_17445</name>
</gene>
<evidence type="ECO:0000313" key="3">
    <source>
        <dbReference type="Proteomes" id="UP001595900"/>
    </source>
</evidence>
<comment type="caution">
    <text evidence="2">The sequence shown here is derived from an EMBL/GenBank/DDBJ whole genome shotgun (WGS) entry which is preliminary data.</text>
</comment>
<dbReference type="Proteomes" id="UP001595900">
    <property type="component" value="Unassembled WGS sequence"/>
</dbReference>
<evidence type="ECO:0000313" key="2">
    <source>
        <dbReference type="EMBL" id="MFC4245156.1"/>
    </source>
</evidence>
<dbReference type="Pfam" id="PF20114">
    <property type="entry name" value="DUF6504"/>
    <property type="match status" value="1"/>
</dbReference>
<feature type="domain" description="DUF6504" evidence="1">
    <location>
        <begin position="5"/>
        <end position="60"/>
    </location>
</feature>
<accession>A0ABV8Q9U3</accession>
<organism evidence="2 3">
    <name type="scientific">Gryllotalpicola reticulitermitis</name>
    <dbReference type="NCBI Taxonomy" id="1184153"/>
    <lineage>
        <taxon>Bacteria</taxon>
        <taxon>Bacillati</taxon>
        <taxon>Actinomycetota</taxon>
        <taxon>Actinomycetes</taxon>
        <taxon>Micrococcales</taxon>
        <taxon>Microbacteriaceae</taxon>
        <taxon>Gryllotalpicola</taxon>
    </lineage>
</organism>
<reference evidence="3" key="1">
    <citation type="journal article" date="2019" name="Int. J. Syst. Evol. Microbiol.">
        <title>The Global Catalogue of Microorganisms (GCM) 10K type strain sequencing project: providing services to taxonomists for standard genome sequencing and annotation.</title>
        <authorList>
            <consortium name="The Broad Institute Genomics Platform"/>
            <consortium name="The Broad Institute Genome Sequencing Center for Infectious Disease"/>
            <person name="Wu L."/>
            <person name="Ma J."/>
        </authorList>
    </citation>
    <scope>NUCLEOTIDE SEQUENCE [LARGE SCALE GENOMIC DNA]</scope>
    <source>
        <strain evidence="3">CGMCC 1.10363</strain>
    </source>
</reference>